<keyword evidence="4" id="KW-0808">Transferase</keyword>
<sequence>MTTQERFFKRSLDILVSLGAMMVFLPLILIGFLMATASTHASGIYAAYRIGQYGIPFKIYKLRSMRLEDNSSNSVTTLNDPRITRTGRWLRKFKIDEFPQLWNVLKGDMSLVGPRPDVKGFADELKGEGRIILSVKPGITGLATLKFKKEEALLALQEDPIRYNREVIWPQKIKLNKEYVENYSFCLDLKILVKTFVP</sequence>
<dbReference type="RefSeq" id="WP_308865704.1">
    <property type="nucleotide sequence ID" value="NZ_JAVHUL010000071.1"/>
</dbReference>
<reference evidence="4 5" key="1">
    <citation type="submission" date="2023-08" db="EMBL/GenBank/DDBJ databases">
        <title>Mesonia sp. MT50, isolated from deep-sea sediment of the Mariana Trench.</title>
        <authorList>
            <person name="Fu H."/>
        </authorList>
    </citation>
    <scope>NUCLEOTIDE SEQUENCE [LARGE SCALE GENOMIC DNA]</scope>
    <source>
        <strain evidence="4 5">MT50</strain>
    </source>
</reference>
<name>A0ABU1A4R0_9FLAO</name>
<keyword evidence="2" id="KW-0812">Transmembrane</keyword>
<dbReference type="InterPro" id="IPR003362">
    <property type="entry name" value="Bact_transf"/>
</dbReference>
<dbReference type="PANTHER" id="PTHR30576:SF20">
    <property type="entry name" value="QUINOVOSAMINEPHOSPHOTRANSFERAE-RELATED"/>
    <property type="match status" value="1"/>
</dbReference>
<comment type="caution">
    <text evidence="4">The sequence shown here is derived from an EMBL/GenBank/DDBJ whole genome shotgun (WGS) entry which is preliminary data.</text>
</comment>
<evidence type="ECO:0000313" key="5">
    <source>
        <dbReference type="Proteomes" id="UP001230915"/>
    </source>
</evidence>
<gene>
    <name evidence="4" type="ORF">RBU60_14080</name>
</gene>
<proteinExistence type="inferred from homology"/>
<evidence type="ECO:0000259" key="3">
    <source>
        <dbReference type="Pfam" id="PF02397"/>
    </source>
</evidence>
<evidence type="ECO:0000313" key="4">
    <source>
        <dbReference type="EMBL" id="MDQ7918698.1"/>
    </source>
</evidence>
<keyword evidence="2" id="KW-1133">Transmembrane helix</keyword>
<evidence type="ECO:0000256" key="2">
    <source>
        <dbReference type="SAM" id="Phobius"/>
    </source>
</evidence>
<dbReference type="EC" id="2.7.8.-" evidence="4"/>
<organism evidence="4 5">
    <name type="scientific">Mesonia profundi</name>
    <dbReference type="NCBI Taxonomy" id="3070998"/>
    <lineage>
        <taxon>Bacteria</taxon>
        <taxon>Pseudomonadati</taxon>
        <taxon>Bacteroidota</taxon>
        <taxon>Flavobacteriia</taxon>
        <taxon>Flavobacteriales</taxon>
        <taxon>Flavobacteriaceae</taxon>
        <taxon>Mesonia</taxon>
    </lineage>
</organism>
<dbReference type="EMBL" id="JAVHUL010000071">
    <property type="protein sequence ID" value="MDQ7918698.1"/>
    <property type="molecule type" value="Genomic_DNA"/>
</dbReference>
<protein>
    <submittedName>
        <fullName evidence="4">Sugar transferase</fullName>
        <ecNumber evidence="4">2.7.8.-</ecNumber>
    </submittedName>
</protein>
<accession>A0ABU1A4R0</accession>
<dbReference type="PANTHER" id="PTHR30576">
    <property type="entry name" value="COLANIC BIOSYNTHESIS UDP-GLUCOSE LIPID CARRIER TRANSFERASE"/>
    <property type="match status" value="1"/>
</dbReference>
<dbReference type="Pfam" id="PF02397">
    <property type="entry name" value="Bac_transf"/>
    <property type="match status" value="1"/>
</dbReference>
<dbReference type="Proteomes" id="UP001230915">
    <property type="component" value="Unassembled WGS sequence"/>
</dbReference>
<feature type="domain" description="Bacterial sugar transferase" evidence="3">
    <location>
        <begin position="9"/>
        <end position="196"/>
    </location>
</feature>
<keyword evidence="2" id="KW-0472">Membrane</keyword>
<keyword evidence="5" id="KW-1185">Reference proteome</keyword>
<evidence type="ECO:0000256" key="1">
    <source>
        <dbReference type="ARBA" id="ARBA00006464"/>
    </source>
</evidence>
<dbReference type="GO" id="GO:0016740">
    <property type="term" value="F:transferase activity"/>
    <property type="evidence" value="ECO:0007669"/>
    <property type="project" value="UniProtKB-KW"/>
</dbReference>
<comment type="similarity">
    <text evidence="1">Belongs to the bacterial sugar transferase family.</text>
</comment>
<feature type="transmembrane region" description="Helical" evidence="2">
    <location>
        <begin position="12"/>
        <end position="35"/>
    </location>
</feature>